<dbReference type="RefSeq" id="WP_159430192.1">
    <property type="nucleotide sequence ID" value="NZ_BJWI01000049.1"/>
</dbReference>
<dbReference type="Gene3D" id="1.10.1200.80">
    <property type="entry name" value="Putative flavin oxidoreducatase, domain 2"/>
    <property type="match status" value="1"/>
</dbReference>
<sequence>MIEKRKHTAWYLKDLPGSDRIRRVINQIDPRAELEELLSHFKSEFKQQALS</sequence>
<evidence type="ECO:0000313" key="2">
    <source>
        <dbReference type="Proteomes" id="UP000321547"/>
    </source>
</evidence>
<reference evidence="1 2" key="1">
    <citation type="submission" date="2019-07" db="EMBL/GenBank/DDBJ databases">
        <title>Whole genome shotgun sequence of Halolactibacillus halophilus NBRC 100868.</title>
        <authorList>
            <person name="Hosoyama A."/>
            <person name="Uohara A."/>
            <person name="Ohji S."/>
            <person name="Ichikawa N."/>
        </authorList>
    </citation>
    <scope>NUCLEOTIDE SEQUENCE [LARGE SCALE GENOMIC DNA]</scope>
    <source>
        <strain evidence="1 2">NBRC 100868</strain>
    </source>
</reference>
<evidence type="ECO:0000313" key="1">
    <source>
        <dbReference type="EMBL" id="GEM02648.1"/>
    </source>
</evidence>
<gene>
    <name evidence="1" type="ORF">HHA03_21800</name>
</gene>
<comment type="caution">
    <text evidence="1">The sequence shown here is derived from an EMBL/GenBank/DDBJ whole genome shotgun (WGS) entry which is preliminary data.</text>
</comment>
<dbReference type="Proteomes" id="UP000321547">
    <property type="component" value="Unassembled WGS sequence"/>
</dbReference>
<name>A0ABQ0VND9_9BACI</name>
<proteinExistence type="predicted"/>
<accession>A0ABQ0VND9</accession>
<organism evidence="1 2">
    <name type="scientific">Halolactibacillus halophilus</name>
    <dbReference type="NCBI Taxonomy" id="306540"/>
    <lineage>
        <taxon>Bacteria</taxon>
        <taxon>Bacillati</taxon>
        <taxon>Bacillota</taxon>
        <taxon>Bacilli</taxon>
        <taxon>Bacillales</taxon>
        <taxon>Bacillaceae</taxon>
        <taxon>Halolactibacillus</taxon>
    </lineage>
</organism>
<keyword evidence="2" id="KW-1185">Reference proteome</keyword>
<dbReference type="EMBL" id="BJWI01000049">
    <property type="protein sequence ID" value="GEM02648.1"/>
    <property type="molecule type" value="Genomic_DNA"/>
</dbReference>
<protein>
    <submittedName>
        <fullName evidence="1">Uncharacterized protein</fullName>
    </submittedName>
</protein>
<dbReference type="InterPro" id="IPR024036">
    <property type="entry name" value="tRNA-dHydroUridine_Synthase_C"/>
</dbReference>